<feature type="chain" id="PRO_5004769284" description="Lipoprotein" evidence="1">
    <location>
        <begin position="22"/>
        <end position="173"/>
    </location>
</feature>
<dbReference type="Proteomes" id="UP000018766">
    <property type="component" value="Unassembled WGS sequence"/>
</dbReference>
<feature type="signal peptide" evidence="1">
    <location>
        <begin position="1"/>
        <end position="21"/>
    </location>
</feature>
<organism evidence="2 3">
    <name type="scientific">Pelistega indica</name>
    <dbReference type="NCBI Taxonomy" id="1414851"/>
    <lineage>
        <taxon>Bacteria</taxon>
        <taxon>Pseudomonadati</taxon>
        <taxon>Pseudomonadota</taxon>
        <taxon>Betaproteobacteria</taxon>
        <taxon>Burkholderiales</taxon>
        <taxon>Alcaligenaceae</taxon>
        <taxon>Pelistega</taxon>
    </lineage>
</organism>
<keyword evidence="3" id="KW-1185">Reference proteome</keyword>
<evidence type="ECO:0000313" key="2">
    <source>
        <dbReference type="EMBL" id="ETD72210.1"/>
    </source>
</evidence>
<comment type="caution">
    <text evidence="2">The sequence shown here is derived from an EMBL/GenBank/DDBJ whole genome shotgun (WGS) entry which is preliminary data.</text>
</comment>
<dbReference type="PROSITE" id="PS51257">
    <property type="entry name" value="PROKAR_LIPOPROTEIN"/>
    <property type="match status" value="1"/>
</dbReference>
<evidence type="ECO:0000313" key="3">
    <source>
        <dbReference type="Proteomes" id="UP000018766"/>
    </source>
</evidence>
<dbReference type="EMBL" id="AYSV01000072">
    <property type="protein sequence ID" value="ETD72210.1"/>
    <property type="molecule type" value="Genomic_DNA"/>
</dbReference>
<name>V8G718_9BURK</name>
<dbReference type="RefSeq" id="WP_023950578.1">
    <property type="nucleotide sequence ID" value="NZ_AYSV01000072.1"/>
</dbReference>
<reference evidence="2 3" key="1">
    <citation type="submission" date="2013-11" db="EMBL/GenBank/DDBJ databases">
        <title>Genomic analysis of Pelistega sp. HM-7.</title>
        <authorList>
            <person name="Kumbhare S.V."/>
            <person name="Shetty S.A."/>
            <person name="Sharma O."/>
            <person name="Dhotre D.P."/>
        </authorList>
    </citation>
    <scope>NUCLEOTIDE SEQUENCE [LARGE SCALE GENOMIC DNA]</scope>
    <source>
        <strain evidence="2 3">HM-7</strain>
    </source>
</reference>
<dbReference type="OrthoDB" id="8962020at2"/>
<sequence>MFTPKLYLRFASAIIPVLLSACSTYRDIPSNSPVDAVYAKMGPPSYQCKTKDGVQRLIWTQQPNGQYAYATNVSSTGHIDKVVSILNEDYFRQLDKGTWTQQDVVCMFGPPAETGRIGWGEKNELVWTYRYKQSNYWNNLMYVYFGRYGEAVTHYHSGPDPRYERDRFFIFGD</sequence>
<accession>V8G718</accession>
<evidence type="ECO:0008006" key="4">
    <source>
        <dbReference type="Google" id="ProtNLM"/>
    </source>
</evidence>
<proteinExistence type="predicted"/>
<gene>
    <name evidence="2" type="ORF">V757_05525</name>
</gene>
<dbReference type="AlphaFoldDB" id="V8G718"/>
<protein>
    <recommendedName>
        <fullName evidence="4">Lipoprotein</fullName>
    </recommendedName>
</protein>
<evidence type="ECO:0000256" key="1">
    <source>
        <dbReference type="SAM" id="SignalP"/>
    </source>
</evidence>
<keyword evidence="1" id="KW-0732">Signal</keyword>